<sequence length="162" mass="18523">MQKELEANYGQQENHRITTIPTRSVIAEILTWGKSSKRDIEETILYNAKIFDFDEVGSQPGETVGDHRDWIDKILGGTFQRNYLDRNSFRAIITIYETIVHTHVLWISFRASCASSGDLEPVTKTEQPWATRSLAVDRPIPLVDPVDELSYQQPTYPLRVSA</sequence>
<keyword evidence="2" id="KW-1185">Reference proteome</keyword>
<organism evidence="1 2">
    <name type="scientific">Magallana gigas</name>
    <name type="common">Pacific oyster</name>
    <name type="synonym">Crassostrea gigas</name>
    <dbReference type="NCBI Taxonomy" id="29159"/>
    <lineage>
        <taxon>Eukaryota</taxon>
        <taxon>Metazoa</taxon>
        <taxon>Spiralia</taxon>
        <taxon>Lophotrochozoa</taxon>
        <taxon>Mollusca</taxon>
        <taxon>Bivalvia</taxon>
        <taxon>Autobranchia</taxon>
        <taxon>Pteriomorphia</taxon>
        <taxon>Ostreida</taxon>
        <taxon>Ostreoidea</taxon>
        <taxon>Ostreidae</taxon>
        <taxon>Magallana</taxon>
    </lineage>
</organism>
<name>A0A8W8IPZ8_MAGGI</name>
<evidence type="ECO:0000313" key="2">
    <source>
        <dbReference type="Proteomes" id="UP000005408"/>
    </source>
</evidence>
<dbReference type="Proteomes" id="UP000005408">
    <property type="component" value="Unassembled WGS sequence"/>
</dbReference>
<protein>
    <submittedName>
        <fullName evidence="1">Uncharacterized protein</fullName>
    </submittedName>
</protein>
<accession>A0A8W8IPZ8</accession>
<dbReference type="EnsemblMetazoa" id="G15159.1">
    <property type="protein sequence ID" value="G15159.1:cds"/>
    <property type="gene ID" value="G15159"/>
</dbReference>
<evidence type="ECO:0000313" key="1">
    <source>
        <dbReference type="EnsemblMetazoa" id="G15159.1:cds"/>
    </source>
</evidence>
<reference evidence="1" key="1">
    <citation type="submission" date="2022-08" db="UniProtKB">
        <authorList>
            <consortium name="EnsemblMetazoa"/>
        </authorList>
    </citation>
    <scope>IDENTIFICATION</scope>
    <source>
        <strain evidence="1">05x7-T-G4-1.051#20</strain>
    </source>
</reference>
<proteinExistence type="predicted"/>
<dbReference type="AlphaFoldDB" id="A0A8W8IPZ8"/>